<dbReference type="PROSITE" id="PS50294">
    <property type="entry name" value="WD_REPEATS_REGION"/>
    <property type="match status" value="1"/>
</dbReference>
<keyword evidence="5" id="KW-0804">Transcription</keyword>
<dbReference type="STRING" id="743788.S8EI15"/>
<dbReference type="PROSITE" id="PS50082">
    <property type="entry name" value="WD_REPEATS_2"/>
    <property type="match status" value="1"/>
</dbReference>
<dbReference type="Proteomes" id="UP000015241">
    <property type="component" value="Unassembled WGS sequence"/>
</dbReference>
<name>S8EI15_FOMSC</name>
<evidence type="ECO:0000256" key="5">
    <source>
        <dbReference type="ARBA" id="ARBA00023163"/>
    </source>
</evidence>
<keyword evidence="3" id="KW-0677">Repeat</keyword>
<dbReference type="PANTHER" id="PTHR10253">
    <property type="entry name" value="POLYCOMB PROTEIN"/>
    <property type="match status" value="1"/>
</dbReference>
<dbReference type="Gene3D" id="2.130.10.10">
    <property type="entry name" value="YVTN repeat-like/Quinoprotein amine dehydrogenase"/>
    <property type="match status" value="1"/>
</dbReference>
<proteinExistence type="inferred from homology"/>
<evidence type="ECO:0000256" key="2">
    <source>
        <dbReference type="ARBA" id="ARBA00022574"/>
    </source>
</evidence>
<feature type="compositionally biased region" description="Acidic residues" evidence="7">
    <location>
        <begin position="476"/>
        <end position="499"/>
    </location>
</feature>
<organism evidence="8 9">
    <name type="scientific">Fomitopsis schrenkii</name>
    <name type="common">Brown rot fungus</name>
    <dbReference type="NCBI Taxonomy" id="2126942"/>
    <lineage>
        <taxon>Eukaryota</taxon>
        <taxon>Fungi</taxon>
        <taxon>Dikarya</taxon>
        <taxon>Basidiomycota</taxon>
        <taxon>Agaricomycotina</taxon>
        <taxon>Agaricomycetes</taxon>
        <taxon>Polyporales</taxon>
        <taxon>Fomitopsis</taxon>
    </lineage>
</organism>
<sequence>MDEAVVQDIDPPPVPWYRGPTDAQPFILSKVLSSKKASSPPFHYTATFPWSASSLDVLWDGSVTDEKILVEWKKTVDQYAGSVAVGSTGAMYLFPKLATAKPLCIPLYDETWEVRAVAWGLSQRRPTNPLVIFAPSSVVYILDVKTRRVVGHLRGHGGPITSIAVHPTWPYLFCTTSRDFTSRIYDLSCTPVQRPNNPPWPPSKKPSLAGPAFGLQMTESEGNGIGQCVAVLVGGRSGGHRGAVFCAAFHKTEFIIATGGMDRAVKIWRIPPLHEGRLAREDKPLFSTDYIHKARVLSISWLSHDILISHSAPAPRRLTDDLEKIDMENGTVQVWQWLGFNRFFPPDRGDKPLPKVMRGCASDYRNSESFKVLSAYHLPLTALHATVYTSPTNTHDPLLLVPVGRTVRVFNLTHFEPRPKPPFPFAEDEVVALTKRMRLDPPSDAEGGADGEGGGGGGGGGGEAGPSGGQPPAPEGEQEEEGEKDTGEDAAEEGDGDDIVWDHHREGYVRPGPSRYKELFTAVEGWDIDLSAFDQERRVAMPDVTTCEVASDGRVILGAGERGTVYVWRLAGTGPA</sequence>
<dbReference type="HOGENOM" id="CLU_035513_0_0_1"/>
<evidence type="ECO:0000256" key="4">
    <source>
        <dbReference type="ARBA" id="ARBA00023015"/>
    </source>
</evidence>
<dbReference type="EMBL" id="KE504128">
    <property type="protein sequence ID" value="EPT03858.1"/>
    <property type="molecule type" value="Genomic_DNA"/>
</dbReference>
<evidence type="ECO:0000256" key="3">
    <source>
        <dbReference type="ARBA" id="ARBA00022737"/>
    </source>
</evidence>
<protein>
    <submittedName>
        <fullName evidence="8">Uncharacterized protein</fullName>
    </submittedName>
</protein>
<gene>
    <name evidence="8" type="ORF">FOMPIDRAFT_1157736</name>
</gene>
<evidence type="ECO:0000256" key="1">
    <source>
        <dbReference type="ARBA" id="ARBA00008075"/>
    </source>
</evidence>
<dbReference type="InParanoid" id="S8EI15"/>
<keyword evidence="9" id="KW-1185">Reference proteome</keyword>
<comment type="similarity">
    <text evidence="1">Belongs to the WD repeat ESC family.</text>
</comment>
<evidence type="ECO:0000313" key="9">
    <source>
        <dbReference type="Proteomes" id="UP000015241"/>
    </source>
</evidence>
<evidence type="ECO:0000313" key="8">
    <source>
        <dbReference type="EMBL" id="EPT03858.1"/>
    </source>
</evidence>
<feature type="repeat" description="WD" evidence="6">
    <location>
        <begin position="237"/>
        <end position="270"/>
    </location>
</feature>
<feature type="region of interest" description="Disordered" evidence="7">
    <location>
        <begin position="439"/>
        <end position="501"/>
    </location>
</feature>
<dbReference type="InterPro" id="IPR001680">
    <property type="entry name" value="WD40_rpt"/>
</dbReference>
<dbReference type="InterPro" id="IPR051243">
    <property type="entry name" value="PcG_WD-repeat"/>
</dbReference>
<keyword evidence="2 6" id="KW-0853">WD repeat</keyword>
<accession>S8EI15</accession>
<dbReference type="SMART" id="SM00320">
    <property type="entry name" value="WD40"/>
    <property type="match status" value="3"/>
</dbReference>
<dbReference type="OrthoDB" id="7318948at2759"/>
<feature type="compositionally biased region" description="Gly residues" evidence="7">
    <location>
        <begin position="448"/>
        <end position="468"/>
    </location>
</feature>
<dbReference type="Pfam" id="PF00400">
    <property type="entry name" value="WD40"/>
    <property type="match status" value="2"/>
</dbReference>
<dbReference type="eggNOG" id="KOG1034">
    <property type="taxonomic scope" value="Eukaryota"/>
</dbReference>
<evidence type="ECO:0000256" key="7">
    <source>
        <dbReference type="SAM" id="MobiDB-lite"/>
    </source>
</evidence>
<dbReference type="SUPFAM" id="SSF50978">
    <property type="entry name" value="WD40 repeat-like"/>
    <property type="match status" value="1"/>
</dbReference>
<evidence type="ECO:0000256" key="6">
    <source>
        <dbReference type="PROSITE-ProRule" id="PRU00221"/>
    </source>
</evidence>
<reference evidence="8 9" key="1">
    <citation type="journal article" date="2012" name="Science">
        <title>The Paleozoic origin of enzymatic lignin decomposition reconstructed from 31 fungal genomes.</title>
        <authorList>
            <person name="Floudas D."/>
            <person name="Binder M."/>
            <person name="Riley R."/>
            <person name="Barry K."/>
            <person name="Blanchette R.A."/>
            <person name="Henrissat B."/>
            <person name="Martinez A.T."/>
            <person name="Otillar R."/>
            <person name="Spatafora J.W."/>
            <person name="Yadav J.S."/>
            <person name="Aerts A."/>
            <person name="Benoit I."/>
            <person name="Boyd A."/>
            <person name="Carlson A."/>
            <person name="Copeland A."/>
            <person name="Coutinho P.M."/>
            <person name="de Vries R.P."/>
            <person name="Ferreira P."/>
            <person name="Findley K."/>
            <person name="Foster B."/>
            <person name="Gaskell J."/>
            <person name="Glotzer D."/>
            <person name="Gorecki P."/>
            <person name="Heitman J."/>
            <person name="Hesse C."/>
            <person name="Hori C."/>
            <person name="Igarashi K."/>
            <person name="Jurgens J.A."/>
            <person name="Kallen N."/>
            <person name="Kersten P."/>
            <person name="Kohler A."/>
            <person name="Kuees U."/>
            <person name="Kumar T.K.A."/>
            <person name="Kuo A."/>
            <person name="LaButti K."/>
            <person name="Larrondo L.F."/>
            <person name="Lindquist E."/>
            <person name="Ling A."/>
            <person name="Lombard V."/>
            <person name="Lucas S."/>
            <person name="Lundell T."/>
            <person name="Martin R."/>
            <person name="McLaughlin D.J."/>
            <person name="Morgenstern I."/>
            <person name="Morin E."/>
            <person name="Murat C."/>
            <person name="Nagy L.G."/>
            <person name="Nolan M."/>
            <person name="Ohm R.A."/>
            <person name="Patyshakuliyeva A."/>
            <person name="Rokas A."/>
            <person name="Ruiz-Duenas F.J."/>
            <person name="Sabat G."/>
            <person name="Salamov A."/>
            <person name="Samejima M."/>
            <person name="Schmutz J."/>
            <person name="Slot J.C."/>
            <person name="St John F."/>
            <person name="Stenlid J."/>
            <person name="Sun H."/>
            <person name="Sun S."/>
            <person name="Syed K."/>
            <person name="Tsang A."/>
            <person name="Wiebenga A."/>
            <person name="Young D."/>
            <person name="Pisabarro A."/>
            <person name="Eastwood D.C."/>
            <person name="Martin F."/>
            <person name="Cullen D."/>
            <person name="Grigoriev I.V."/>
            <person name="Hibbett D.S."/>
        </authorList>
    </citation>
    <scope>NUCLEOTIDE SEQUENCE</scope>
    <source>
        <strain evidence="9">FP-58527</strain>
    </source>
</reference>
<keyword evidence="4" id="KW-0805">Transcription regulation</keyword>
<dbReference type="InterPro" id="IPR036322">
    <property type="entry name" value="WD40_repeat_dom_sf"/>
</dbReference>
<dbReference type="AlphaFoldDB" id="S8EI15"/>
<dbReference type="InterPro" id="IPR015943">
    <property type="entry name" value="WD40/YVTN_repeat-like_dom_sf"/>
</dbReference>